<evidence type="ECO:0000313" key="4">
    <source>
        <dbReference type="Proteomes" id="UP000320672"/>
    </source>
</evidence>
<feature type="domain" description="Phosphatidic acid phosphatase type 2/haloperoxidase" evidence="2">
    <location>
        <begin position="105"/>
        <end position="219"/>
    </location>
</feature>
<accession>A0A517MLG3</accession>
<dbReference type="OrthoDB" id="9789113at2"/>
<dbReference type="EMBL" id="CP036262">
    <property type="protein sequence ID" value="QDS95728.1"/>
    <property type="molecule type" value="Genomic_DNA"/>
</dbReference>
<gene>
    <name evidence="3" type="ORF">FF011L_45280</name>
</gene>
<feature type="transmembrane region" description="Helical" evidence="1">
    <location>
        <begin position="105"/>
        <end position="127"/>
    </location>
</feature>
<feature type="transmembrane region" description="Helical" evidence="1">
    <location>
        <begin position="77"/>
        <end position="98"/>
    </location>
</feature>
<proteinExistence type="predicted"/>
<organism evidence="3 4">
    <name type="scientific">Roseimaritima multifibrata</name>
    <dbReference type="NCBI Taxonomy" id="1930274"/>
    <lineage>
        <taxon>Bacteria</taxon>
        <taxon>Pseudomonadati</taxon>
        <taxon>Planctomycetota</taxon>
        <taxon>Planctomycetia</taxon>
        <taxon>Pirellulales</taxon>
        <taxon>Pirellulaceae</taxon>
        <taxon>Roseimaritima</taxon>
    </lineage>
</organism>
<dbReference type="SMART" id="SM00014">
    <property type="entry name" value="acidPPc"/>
    <property type="match status" value="1"/>
</dbReference>
<evidence type="ECO:0000313" key="3">
    <source>
        <dbReference type="EMBL" id="QDS95728.1"/>
    </source>
</evidence>
<feature type="transmembrane region" description="Helical" evidence="1">
    <location>
        <begin position="204"/>
        <end position="222"/>
    </location>
</feature>
<keyword evidence="1" id="KW-0812">Transmembrane</keyword>
<dbReference type="Proteomes" id="UP000320672">
    <property type="component" value="Chromosome"/>
</dbReference>
<feature type="transmembrane region" description="Helical" evidence="1">
    <location>
        <begin position="177"/>
        <end position="198"/>
    </location>
</feature>
<name>A0A517MLG3_9BACT</name>
<protein>
    <submittedName>
        <fullName evidence="3">Phosphatidylglycerophosphatase B</fullName>
    </submittedName>
</protein>
<keyword evidence="1" id="KW-1133">Transmembrane helix</keyword>
<keyword evidence="1" id="KW-0472">Membrane</keyword>
<evidence type="ECO:0000256" key="1">
    <source>
        <dbReference type="SAM" id="Phobius"/>
    </source>
</evidence>
<dbReference type="Gene3D" id="1.20.144.10">
    <property type="entry name" value="Phosphatidic acid phosphatase type 2/haloperoxidase"/>
    <property type="match status" value="2"/>
</dbReference>
<dbReference type="InterPro" id="IPR000326">
    <property type="entry name" value="PAP2/HPO"/>
</dbReference>
<evidence type="ECO:0000259" key="2">
    <source>
        <dbReference type="SMART" id="SM00014"/>
    </source>
</evidence>
<dbReference type="KEGG" id="rml:FF011L_45280"/>
<dbReference type="InterPro" id="IPR036938">
    <property type="entry name" value="PAP2/HPO_sf"/>
</dbReference>
<reference evidence="3 4" key="1">
    <citation type="submission" date="2019-02" db="EMBL/GenBank/DDBJ databases">
        <title>Deep-cultivation of Planctomycetes and their phenomic and genomic characterization uncovers novel biology.</title>
        <authorList>
            <person name="Wiegand S."/>
            <person name="Jogler M."/>
            <person name="Boedeker C."/>
            <person name="Pinto D."/>
            <person name="Vollmers J."/>
            <person name="Rivas-Marin E."/>
            <person name="Kohn T."/>
            <person name="Peeters S.H."/>
            <person name="Heuer A."/>
            <person name="Rast P."/>
            <person name="Oberbeckmann S."/>
            <person name="Bunk B."/>
            <person name="Jeske O."/>
            <person name="Meyerdierks A."/>
            <person name="Storesund J.E."/>
            <person name="Kallscheuer N."/>
            <person name="Luecker S."/>
            <person name="Lage O.M."/>
            <person name="Pohl T."/>
            <person name="Merkel B.J."/>
            <person name="Hornburger P."/>
            <person name="Mueller R.-W."/>
            <person name="Bruemmer F."/>
            <person name="Labrenz M."/>
            <person name="Spormann A.M."/>
            <person name="Op den Camp H."/>
            <person name="Overmann J."/>
            <person name="Amann R."/>
            <person name="Jetten M.S.M."/>
            <person name="Mascher T."/>
            <person name="Medema M.H."/>
            <person name="Devos D.P."/>
            <person name="Kaster A.-K."/>
            <person name="Ovreas L."/>
            <person name="Rohde M."/>
            <person name="Galperin M.Y."/>
            <person name="Jogler C."/>
        </authorList>
    </citation>
    <scope>NUCLEOTIDE SEQUENCE [LARGE SCALE GENOMIC DNA]</scope>
    <source>
        <strain evidence="3 4">FF011L</strain>
    </source>
</reference>
<dbReference type="PANTHER" id="PTHR14969">
    <property type="entry name" value="SPHINGOSINE-1-PHOSPHATE PHOSPHOHYDROLASE"/>
    <property type="match status" value="1"/>
</dbReference>
<sequence>MKRIFQIYRWIVAHERITLFLLLVIALGAAGFASLADEVLEGDSHDWDQRILLGMRSPGNPSDPLGPSWFEESARDITALGSVAVLTIFTATMAAYLYVKKQPWIALFVVAAILSGTAVSGAMKSGFNRPRPELVPHQTRIYTKSFPSGHSALSSLVYLTLGAVLARSERDRKTRFILIGVPVLLSLLIGVSRVYLGVHWPTDVLAGWLFGVTWAAGAWLIFRLIQRRYRLPVEQPPQP</sequence>
<dbReference type="PANTHER" id="PTHR14969:SF13">
    <property type="entry name" value="AT30094P"/>
    <property type="match status" value="1"/>
</dbReference>
<feature type="transmembrane region" description="Helical" evidence="1">
    <location>
        <begin position="147"/>
        <end position="165"/>
    </location>
</feature>
<dbReference type="SUPFAM" id="SSF48317">
    <property type="entry name" value="Acid phosphatase/Vanadium-dependent haloperoxidase"/>
    <property type="match status" value="1"/>
</dbReference>
<dbReference type="Pfam" id="PF01569">
    <property type="entry name" value="PAP2"/>
    <property type="match status" value="1"/>
</dbReference>
<keyword evidence="4" id="KW-1185">Reference proteome</keyword>
<dbReference type="CDD" id="cd03392">
    <property type="entry name" value="PAP2_like_2"/>
    <property type="match status" value="1"/>
</dbReference>
<dbReference type="AlphaFoldDB" id="A0A517MLG3"/>
<dbReference type="RefSeq" id="WP_145353972.1">
    <property type="nucleotide sequence ID" value="NZ_CP036262.1"/>
</dbReference>